<dbReference type="PANTHER" id="PTHR30004">
    <property type="entry name" value="4-HYDROXYTHREONINE-4-PHOSPHATE DEHYDROGENASE"/>
    <property type="match status" value="1"/>
</dbReference>
<dbReference type="GO" id="GO:0016491">
    <property type="term" value="F:oxidoreductase activity"/>
    <property type="evidence" value="ECO:0007669"/>
    <property type="project" value="UniProtKB-KW"/>
</dbReference>
<evidence type="ECO:0000313" key="6">
    <source>
        <dbReference type="Proteomes" id="UP000068167"/>
    </source>
</evidence>
<dbReference type="EMBL" id="CP011339">
    <property type="protein sequence ID" value="AKV69306.1"/>
    <property type="molecule type" value="Genomic_DNA"/>
</dbReference>
<keyword evidence="4" id="KW-0520">NAD</keyword>
<dbReference type="GO" id="GO:0046872">
    <property type="term" value="F:metal ion binding"/>
    <property type="evidence" value="ECO:0007669"/>
    <property type="project" value="UniProtKB-KW"/>
</dbReference>
<dbReference type="PATRIC" id="fig|1638788.3.peg.4411"/>
<accession>A0A0K1S5P6</accession>
<evidence type="ECO:0000256" key="4">
    <source>
        <dbReference type="ARBA" id="ARBA00023027"/>
    </source>
</evidence>
<evidence type="ECO:0000256" key="1">
    <source>
        <dbReference type="ARBA" id="ARBA00009464"/>
    </source>
</evidence>
<gene>
    <name evidence="5" type="ORF">VL20_4379</name>
</gene>
<dbReference type="AlphaFoldDB" id="A0A0K1S5P6"/>
<evidence type="ECO:0000256" key="3">
    <source>
        <dbReference type="ARBA" id="ARBA00023002"/>
    </source>
</evidence>
<dbReference type="Gene3D" id="3.40.718.10">
    <property type="entry name" value="Isopropylmalate Dehydrogenase"/>
    <property type="match status" value="1"/>
</dbReference>
<organism evidence="5 6">
    <name type="scientific">Microcystis panniformis FACHB-1757</name>
    <dbReference type="NCBI Taxonomy" id="1638788"/>
    <lineage>
        <taxon>Bacteria</taxon>
        <taxon>Bacillati</taxon>
        <taxon>Cyanobacteriota</taxon>
        <taxon>Cyanophyceae</taxon>
        <taxon>Oscillatoriophycideae</taxon>
        <taxon>Chroococcales</taxon>
        <taxon>Microcystaceae</taxon>
        <taxon>Microcystis</taxon>
    </lineage>
</organism>
<dbReference type="PANTHER" id="PTHR30004:SF6">
    <property type="entry name" value="D-THREONATE 4-PHOSPHATE DEHYDROGENASE"/>
    <property type="match status" value="1"/>
</dbReference>
<dbReference type="Pfam" id="PF04166">
    <property type="entry name" value="PdxA"/>
    <property type="match status" value="1"/>
</dbReference>
<dbReference type="Proteomes" id="UP000068167">
    <property type="component" value="Chromosome"/>
</dbReference>
<keyword evidence="2" id="KW-0479">Metal-binding</keyword>
<dbReference type="GO" id="GO:0051287">
    <property type="term" value="F:NAD binding"/>
    <property type="evidence" value="ECO:0007669"/>
    <property type="project" value="InterPro"/>
</dbReference>
<keyword evidence="3" id="KW-0560">Oxidoreductase</keyword>
<protein>
    <submittedName>
        <fullName evidence="5">4-hydroxythreonine-4-phosphate dehydrogenase</fullName>
    </submittedName>
</protein>
<comment type="similarity">
    <text evidence="1">Belongs to the PdxA family. PdxA2 subfamily.</text>
</comment>
<reference evidence="5 6" key="1">
    <citation type="journal article" date="2016" name="Stand. Genomic Sci.">
        <title>Complete genome sequence and genomic characterization of Microcystis panniformis FACHB 1757 by third-generation sequencing.</title>
        <authorList>
            <person name="Zhang J.Y."/>
            <person name="Guan R."/>
            <person name="Zhang H.J."/>
            <person name="Li H."/>
            <person name="Xiao P."/>
            <person name="Yu G.L."/>
            <person name="Du L."/>
            <person name="Cao D.M."/>
            <person name="Zhu B.C."/>
            <person name="Li R.H."/>
            <person name="Lu Z.H."/>
        </authorList>
    </citation>
    <scope>NUCLEOTIDE SEQUENCE [LARGE SCALE GENOMIC DNA]</scope>
    <source>
        <strain evidence="5 6">FACHB-1757</strain>
    </source>
</reference>
<name>A0A0K1S5P6_9CHRO</name>
<keyword evidence="6" id="KW-1185">Reference proteome</keyword>
<dbReference type="KEGG" id="mpk:VL20_4379"/>
<dbReference type="SUPFAM" id="SSF53659">
    <property type="entry name" value="Isocitrate/Isopropylmalate dehydrogenase-like"/>
    <property type="match status" value="1"/>
</dbReference>
<sequence length="62" mass="6747">MAFDCAVNTTIGLPFVRTSPDHGTAFDIAGLGIARAQSMQAAIQLAIELCQQRDNRRTKLEI</sequence>
<evidence type="ECO:0000313" key="5">
    <source>
        <dbReference type="EMBL" id="AKV69306.1"/>
    </source>
</evidence>
<dbReference type="InterPro" id="IPR005255">
    <property type="entry name" value="PdxA_fam"/>
</dbReference>
<proteinExistence type="inferred from homology"/>
<evidence type="ECO:0000256" key="2">
    <source>
        <dbReference type="ARBA" id="ARBA00022723"/>
    </source>
</evidence>